<accession>A0A6G1K4S5</accession>
<evidence type="ECO:0000256" key="1">
    <source>
        <dbReference type="ARBA" id="ARBA00004687"/>
    </source>
</evidence>
<dbReference type="GO" id="GO:0000506">
    <property type="term" value="C:glycosylphosphatidylinositol-N-acetylglucosaminyltransferase (GPI-GnT) complex"/>
    <property type="evidence" value="ECO:0007669"/>
    <property type="project" value="InterPro"/>
</dbReference>
<feature type="transmembrane region" description="Helical" evidence="3">
    <location>
        <begin position="38"/>
        <end position="59"/>
    </location>
</feature>
<dbReference type="PANTHER" id="PTHR15231">
    <property type="entry name" value="PHOSPHATIDYLINOSITOL N-ACETYLGLUCOSAMINYLTRANSFERASE SUBUNIT H"/>
    <property type="match status" value="1"/>
</dbReference>
<dbReference type="OrthoDB" id="6256716at2759"/>
<protein>
    <recommendedName>
        <fullName evidence="4">Phosphatidylinositol N-acetylglucosaminyltransferase subunit H conserved domain-containing protein</fullName>
    </recommendedName>
</protein>
<proteinExistence type="inferred from homology"/>
<comment type="similarity">
    <text evidence="2">Belongs to the PIGH family.</text>
</comment>
<keyword evidence="3" id="KW-1133">Transmembrane helix</keyword>
<reference evidence="5" key="1">
    <citation type="journal article" date="2020" name="Stud. Mycol.">
        <title>101 Dothideomycetes genomes: a test case for predicting lifestyles and emergence of pathogens.</title>
        <authorList>
            <person name="Haridas S."/>
            <person name="Albert R."/>
            <person name="Binder M."/>
            <person name="Bloem J."/>
            <person name="Labutti K."/>
            <person name="Salamov A."/>
            <person name="Andreopoulos B."/>
            <person name="Baker S."/>
            <person name="Barry K."/>
            <person name="Bills G."/>
            <person name="Bluhm B."/>
            <person name="Cannon C."/>
            <person name="Castanera R."/>
            <person name="Culley D."/>
            <person name="Daum C."/>
            <person name="Ezra D."/>
            <person name="Gonzalez J."/>
            <person name="Henrissat B."/>
            <person name="Kuo A."/>
            <person name="Liang C."/>
            <person name="Lipzen A."/>
            <person name="Lutzoni F."/>
            <person name="Magnuson J."/>
            <person name="Mondo S."/>
            <person name="Nolan M."/>
            <person name="Ohm R."/>
            <person name="Pangilinan J."/>
            <person name="Park H.-J."/>
            <person name="Ramirez L."/>
            <person name="Alfaro M."/>
            <person name="Sun H."/>
            <person name="Tritt A."/>
            <person name="Yoshinaga Y."/>
            <person name="Zwiers L.-H."/>
            <person name="Turgeon B."/>
            <person name="Goodwin S."/>
            <person name="Spatafora J."/>
            <person name="Crous P."/>
            <person name="Grigoriev I."/>
        </authorList>
    </citation>
    <scope>NUCLEOTIDE SEQUENCE</scope>
    <source>
        <strain evidence="5">CBS 279.74</strain>
    </source>
</reference>
<dbReference type="EMBL" id="MU005773">
    <property type="protein sequence ID" value="KAF2707889.1"/>
    <property type="molecule type" value="Genomic_DNA"/>
</dbReference>
<dbReference type="InterPro" id="IPR019328">
    <property type="entry name" value="PIGH-H_dom"/>
</dbReference>
<keyword evidence="3" id="KW-0472">Membrane</keyword>
<keyword evidence="6" id="KW-1185">Reference proteome</keyword>
<evidence type="ECO:0000313" key="5">
    <source>
        <dbReference type="EMBL" id="KAF2707889.1"/>
    </source>
</evidence>
<dbReference type="AlphaFoldDB" id="A0A6G1K4S5"/>
<gene>
    <name evidence="5" type="ORF">K504DRAFT_458377</name>
</gene>
<organism evidence="5 6">
    <name type="scientific">Pleomassaria siparia CBS 279.74</name>
    <dbReference type="NCBI Taxonomy" id="1314801"/>
    <lineage>
        <taxon>Eukaryota</taxon>
        <taxon>Fungi</taxon>
        <taxon>Dikarya</taxon>
        <taxon>Ascomycota</taxon>
        <taxon>Pezizomycotina</taxon>
        <taxon>Dothideomycetes</taxon>
        <taxon>Pleosporomycetidae</taxon>
        <taxon>Pleosporales</taxon>
        <taxon>Pleomassariaceae</taxon>
        <taxon>Pleomassaria</taxon>
    </lineage>
</organism>
<feature type="transmembrane region" description="Helical" evidence="3">
    <location>
        <begin position="96"/>
        <end position="113"/>
    </location>
</feature>
<comment type="pathway">
    <text evidence="1">Glycolipid biosynthesis; glycosylphosphatidylinositol-anchor biosynthesis.</text>
</comment>
<sequence length="219" mass="24230">MGLKSPPVQTLTTLQPTSSTISYTVSTRPVPKTLPGVVGLYLSLFVRAAIGAITVVVLWTKWRTASDKSTASLGWVAGAVVETWMVKAMHTCKWRYVAPCAILILWLVFRRGYTEESLTLLRGLGLQTSTSSSTYLRTPVTRFIPTTEIQDIFIHEAFKGFEVRFYLGIVVKNEKDVVVVFPTLLPRRAILEEVWRGARACLYGSGGGGEKSNKGDTRE</sequence>
<keyword evidence="3" id="KW-0812">Transmembrane</keyword>
<evidence type="ECO:0000259" key="4">
    <source>
        <dbReference type="Pfam" id="PF10181"/>
    </source>
</evidence>
<feature type="domain" description="Phosphatidylinositol N-acetylglucosaminyltransferase subunit H conserved" evidence="4">
    <location>
        <begin position="117"/>
        <end position="182"/>
    </location>
</feature>
<name>A0A6G1K4S5_9PLEO</name>
<evidence type="ECO:0000256" key="3">
    <source>
        <dbReference type="SAM" id="Phobius"/>
    </source>
</evidence>
<dbReference type="InterPro" id="IPR044215">
    <property type="entry name" value="PIG-H"/>
</dbReference>
<dbReference type="UniPathway" id="UPA00196"/>
<dbReference type="Pfam" id="PF10181">
    <property type="entry name" value="PIG-H"/>
    <property type="match status" value="1"/>
</dbReference>
<dbReference type="Proteomes" id="UP000799428">
    <property type="component" value="Unassembled WGS sequence"/>
</dbReference>
<evidence type="ECO:0000256" key="2">
    <source>
        <dbReference type="ARBA" id="ARBA00009610"/>
    </source>
</evidence>
<dbReference type="PANTHER" id="PTHR15231:SF1">
    <property type="entry name" value="PHOSPHATIDYLINOSITOL N-ACETYLGLUCOSAMINYLTRANSFERASE SUBUNIT H"/>
    <property type="match status" value="1"/>
</dbReference>
<evidence type="ECO:0000313" key="6">
    <source>
        <dbReference type="Proteomes" id="UP000799428"/>
    </source>
</evidence>
<dbReference type="GO" id="GO:0006506">
    <property type="term" value="P:GPI anchor biosynthetic process"/>
    <property type="evidence" value="ECO:0007669"/>
    <property type="project" value="UniProtKB-UniPathway"/>
</dbReference>